<name>A0AA87RL70_9MICO</name>
<protein>
    <recommendedName>
        <fullName evidence="3">Amidohydrolase</fullName>
    </recommendedName>
</protein>
<dbReference type="EMBL" id="BJUU01000019">
    <property type="protein sequence ID" value="GEK81108.1"/>
    <property type="molecule type" value="Genomic_DNA"/>
</dbReference>
<dbReference type="InterPro" id="IPR032466">
    <property type="entry name" value="Metal_Hydrolase"/>
</dbReference>
<dbReference type="PANTHER" id="PTHR43135:SF3">
    <property type="entry name" value="ALPHA-D-RIBOSE 1-METHYLPHOSPHONATE 5-TRIPHOSPHATE DIPHOSPHATASE"/>
    <property type="match status" value="1"/>
</dbReference>
<dbReference type="Gene3D" id="3.20.20.140">
    <property type="entry name" value="Metal-dependent hydrolases"/>
    <property type="match status" value="1"/>
</dbReference>
<evidence type="ECO:0000313" key="2">
    <source>
        <dbReference type="Proteomes" id="UP000321749"/>
    </source>
</evidence>
<dbReference type="InterPro" id="IPR051781">
    <property type="entry name" value="Metallo-dep_Hydrolase"/>
</dbReference>
<dbReference type="PANTHER" id="PTHR43135">
    <property type="entry name" value="ALPHA-D-RIBOSE 1-METHYLPHOSPHONATE 5-TRIPHOSPHATE DIPHOSPHATASE"/>
    <property type="match status" value="1"/>
</dbReference>
<comment type="caution">
    <text evidence="1">The sequence shown here is derived from an EMBL/GenBank/DDBJ whole genome shotgun (WGS) entry which is preliminary data.</text>
</comment>
<accession>A0AA87RL70</accession>
<sequence length="356" mass="36209">MSAPPRLARVARARIGGTWVADAVLQLTRTGVTPVRPGSAAAATGAERQLPRHELTLLPPITDAHVHLGLSDAAEPTPTAFARVLDLGWTPAALPGLIEAVAAAHPALEIRFAGPFHAAPGGYPSDRPWAAPGTVAELADAAGAARSIRAQAAAGASVIKVMLNSDDGPVPDDALLAAIVAETHGAGLPLAAHVQGAGQAERALTAGVDILAHTPWTERLSDELVRAAAGRQTWISTLAMHGRDGDETAFARATDNLARFAAAGGAVLYGSDLGNGITRLDLDAHELAALRQAGVEGTALVDALLAPPRGAPHPVALRPGGPTISALPAEVDGDDAVIAALHHARPMRITDLEASA</sequence>
<gene>
    <name evidence="1" type="ORF">ABA31_24590</name>
</gene>
<evidence type="ECO:0008006" key="3">
    <source>
        <dbReference type="Google" id="ProtNLM"/>
    </source>
</evidence>
<proteinExistence type="predicted"/>
<reference evidence="1 2" key="1">
    <citation type="submission" date="2019-07" db="EMBL/GenBank/DDBJ databases">
        <title>Whole genome shotgun sequence of Agrococcus baldri NBRC 103055.</title>
        <authorList>
            <person name="Hosoyama A."/>
            <person name="Uohara A."/>
            <person name="Ohji S."/>
            <person name="Ichikawa N."/>
        </authorList>
    </citation>
    <scope>NUCLEOTIDE SEQUENCE [LARGE SCALE GENOMIC DNA]</scope>
    <source>
        <strain evidence="1 2">NBRC 103055</strain>
    </source>
</reference>
<organism evidence="1 2">
    <name type="scientific">Agrococcus baldri</name>
    <dbReference type="NCBI Taxonomy" id="153730"/>
    <lineage>
        <taxon>Bacteria</taxon>
        <taxon>Bacillati</taxon>
        <taxon>Actinomycetota</taxon>
        <taxon>Actinomycetes</taxon>
        <taxon>Micrococcales</taxon>
        <taxon>Microbacteriaceae</taxon>
        <taxon>Agrococcus</taxon>
    </lineage>
</organism>
<dbReference type="AlphaFoldDB" id="A0AA87RL70"/>
<keyword evidence="2" id="KW-1185">Reference proteome</keyword>
<dbReference type="SUPFAM" id="SSF51556">
    <property type="entry name" value="Metallo-dependent hydrolases"/>
    <property type="match status" value="1"/>
</dbReference>
<dbReference type="RefSeq" id="WP_146796055.1">
    <property type="nucleotide sequence ID" value="NZ_BJUU01000019.1"/>
</dbReference>
<dbReference type="Proteomes" id="UP000321749">
    <property type="component" value="Unassembled WGS sequence"/>
</dbReference>
<evidence type="ECO:0000313" key="1">
    <source>
        <dbReference type="EMBL" id="GEK81108.1"/>
    </source>
</evidence>